<organism evidence="2 3">
    <name type="scientific">Planoprotostelium fungivorum</name>
    <dbReference type="NCBI Taxonomy" id="1890364"/>
    <lineage>
        <taxon>Eukaryota</taxon>
        <taxon>Amoebozoa</taxon>
        <taxon>Evosea</taxon>
        <taxon>Variosea</taxon>
        <taxon>Cavosteliida</taxon>
        <taxon>Cavosteliaceae</taxon>
        <taxon>Planoprotostelium</taxon>
    </lineage>
</organism>
<keyword evidence="1" id="KW-0472">Membrane</keyword>
<protein>
    <submittedName>
        <fullName evidence="2">Uncharacterized protein</fullName>
    </submittedName>
</protein>
<comment type="caution">
    <text evidence="2">The sequence shown here is derived from an EMBL/GenBank/DDBJ whole genome shotgun (WGS) entry which is preliminary data.</text>
</comment>
<proteinExistence type="predicted"/>
<dbReference type="Proteomes" id="UP000241769">
    <property type="component" value="Unassembled WGS sequence"/>
</dbReference>
<sequence>MRGRPHAIRGSTSGSFTDRVVSSFVIFLLLMIVMFAVACWKTGVPLPSDTHRAAVPAYENLLAIALQLSTRYNRLFFKTDRFNMNEDQLDELEQRQKYRSVEEHSQIEEEYAIELVVLQEISKGRDVNKLGWDGHSPVEQAIEKGFSQTTNLSFFSGRAFIHLYVACTAALCRAVSGPSSRFTPCDSRIGIILSPHFVSAACTNSGLGRDLLLKYGADPNVQDMNGEKPEI</sequence>
<dbReference type="EMBL" id="MDYQ01000146">
    <property type="protein sequence ID" value="PRP80509.1"/>
    <property type="molecule type" value="Genomic_DNA"/>
</dbReference>
<dbReference type="AlphaFoldDB" id="A0A2P6N990"/>
<feature type="transmembrane region" description="Helical" evidence="1">
    <location>
        <begin position="20"/>
        <end position="38"/>
    </location>
</feature>
<dbReference type="InParanoid" id="A0A2P6N990"/>
<accession>A0A2P6N990</accession>
<evidence type="ECO:0000313" key="2">
    <source>
        <dbReference type="EMBL" id="PRP80509.1"/>
    </source>
</evidence>
<keyword evidence="1" id="KW-0812">Transmembrane</keyword>
<keyword evidence="3" id="KW-1185">Reference proteome</keyword>
<evidence type="ECO:0000256" key="1">
    <source>
        <dbReference type="SAM" id="Phobius"/>
    </source>
</evidence>
<keyword evidence="1" id="KW-1133">Transmembrane helix</keyword>
<name>A0A2P6N990_9EUKA</name>
<reference evidence="2 3" key="1">
    <citation type="journal article" date="2018" name="Genome Biol. Evol.">
        <title>Multiple Roots of Fruiting Body Formation in Amoebozoa.</title>
        <authorList>
            <person name="Hillmann F."/>
            <person name="Forbes G."/>
            <person name="Novohradska S."/>
            <person name="Ferling I."/>
            <person name="Riege K."/>
            <person name="Groth M."/>
            <person name="Westermann M."/>
            <person name="Marz M."/>
            <person name="Spaller T."/>
            <person name="Winckler T."/>
            <person name="Schaap P."/>
            <person name="Glockner G."/>
        </authorList>
    </citation>
    <scope>NUCLEOTIDE SEQUENCE [LARGE SCALE GENOMIC DNA]</scope>
    <source>
        <strain evidence="2 3">Jena</strain>
    </source>
</reference>
<evidence type="ECO:0000313" key="3">
    <source>
        <dbReference type="Proteomes" id="UP000241769"/>
    </source>
</evidence>
<gene>
    <name evidence="2" type="ORF">PROFUN_11822</name>
</gene>